<dbReference type="EMBL" id="KL584725">
    <property type="protein sequence ID" value="KEQ68906.1"/>
    <property type="molecule type" value="Genomic_DNA"/>
</dbReference>
<evidence type="ECO:0000256" key="2">
    <source>
        <dbReference type="ARBA" id="ARBA00022840"/>
    </source>
</evidence>
<evidence type="ECO:0000313" key="4">
    <source>
        <dbReference type="EMBL" id="KEQ68906.1"/>
    </source>
</evidence>
<evidence type="ECO:0000256" key="3">
    <source>
        <dbReference type="ARBA" id="ARBA00025768"/>
    </source>
</evidence>
<dbReference type="AlphaFoldDB" id="A0A074X2N2"/>
<comment type="similarity">
    <text evidence="3">Belongs to the KTI12 family.</text>
</comment>
<evidence type="ECO:0000256" key="1">
    <source>
        <dbReference type="ARBA" id="ARBA00022741"/>
    </source>
</evidence>
<dbReference type="Gene3D" id="3.40.50.300">
    <property type="entry name" value="P-loop containing nucleotide triphosphate hydrolases"/>
    <property type="match status" value="1"/>
</dbReference>
<dbReference type="GO" id="GO:0005524">
    <property type="term" value="F:ATP binding"/>
    <property type="evidence" value="ECO:0007669"/>
    <property type="project" value="UniProtKB-KW"/>
</dbReference>
<evidence type="ECO:0000313" key="5">
    <source>
        <dbReference type="Proteomes" id="UP000027730"/>
    </source>
</evidence>
<dbReference type="OrthoDB" id="9972657at2759"/>
<name>A0A074X2N2_9PEZI</name>
<reference evidence="4 5" key="1">
    <citation type="journal article" date="2014" name="BMC Genomics">
        <title>Genome sequencing of four Aureobasidium pullulans varieties: biotechnological potential, stress tolerance, and description of new species.</title>
        <authorList>
            <person name="Gostin Ar C."/>
            <person name="Ohm R.A."/>
            <person name="Kogej T."/>
            <person name="Sonjak S."/>
            <person name="Turk M."/>
            <person name="Zajc J."/>
            <person name="Zalar P."/>
            <person name="Grube M."/>
            <person name="Sun H."/>
            <person name="Han J."/>
            <person name="Sharma A."/>
            <person name="Chiniquy J."/>
            <person name="Ngan C.Y."/>
            <person name="Lipzen A."/>
            <person name="Barry K."/>
            <person name="Grigoriev I.V."/>
            <person name="Gunde-Cimerman N."/>
        </authorList>
    </citation>
    <scope>NUCLEOTIDE SEQUENCE [LARGE SCALE GENOMIC DNA]</scope>
    <source>
        <strain evidence="4 5">CBS 147.97</strain>
    </source>
</reference>
<dbReference type="GeneID" id="25417640"/>
<dbReference type="Proteomes" id="UP000027730">
    <property type="component" value="Unassembled WGS sequence"/>
</dbReference>
<dbReference type="HOGENOM" id="CLU_027147_2_0_1"/>
<protein>
    <submittedName>
        <fullName evidence="4">Chromatin associated protein KTI12</fullName>
    </submittedName>
</protein>
<organism evidence="4 5">
    <name type="scientific">Aureobasidium namibiae CBS 147.97</name>
    <dbReference type="NCBI Taxonomy" id="1043004"/>
    <lineage>
        <taxon>Eukaryota</taxon>
        <taxon>Fungi</taxon>
        <taxon>Dikarya</taxon>
        <taxon>Ascomycota</taxon>
        <taxon>Pezizomycotina</taxon>
        <taxon>Dothideomycetes</taxon>
        <taxon>Dothideomycetidae</taxon>
        <taxon>Dothideales</taxon>
        <taxon>Saccotheciaceae</taxon>
        <taxon>Aureobasidium</taxon>
    </lineage>
</organism>
<dbReference type="Pfam" id="PF08433">
    <property type="entry name" value="KTI12"/>
    <property type="match status" value="1"/>
</dbReference>
<keyword evidence="2" id="KW-0067">ATP-binding</keyword>
<gene>
    <name evidence="4" type="ORF">M436DRAFT_86062</name>
</gene>
<dbReference type="STRING" id="1043004.A0A074X2N2"/>
<dbReference type="SUPFAM" id="SSF52540">
    <property type="entry name" value="P-loop containing nucleoside triphosphate hydrolases"/>
    <property type="match status" value="1"/>
</dbReference>
<dbReference type="InterPro" id="IPR027417">
    <property type="entry name" value="P-loop_NTPase"/>
</dbReference>
<sequence>MPLILISGFPSSGKTHRSEQVKEYFSQRILESQDTRISKLKIHHLNDQNLGLDRDVYAAARSEKDARATLSSAIKRDLTANSIVIADSMNYIKGFRYQMFCEAKAQRTPSCVVHIGTPVDKCRELNQQALDAGTGGYAPELFENLVFRYEEPNGMTRWDSPLYTVPYDDSTPPLEELWDTLVGGKVKAVKPNSATVLAPATEQNYLYELDKMTSDIVAQISSWQKDHSGESGGEVVVEGAENAIELPANTLGLPQLQRLRRQFITMNRTHSLTKDRIKDLFVDYLNDTFNAA</sequence>
<dbReference type="InterPro" id="IPR013641">
    <property type="entry name" value="KTI12/PSTK"/>
</dbReference>
<keyword evidence="1" id="KW-0547">Nucleotide-binding</keyword>
<keyword evidence="5" id="KW-1185">Reference proteome</keyword>
<dbReference type="PANTHER" id="PTHR12435">
    <property type="match status" value="1"/>
</dbReference>
<accession>A0A074X2N2</accession>
<proteinExistence type="inferred from homology"/>
<dbReference type="RefSeq" id="XP_013423099.1">
    <property type="nucleotide sequence ID" value="XM_013567645.1"/>
</dbReference>